<dbReference type="Gene3D" id="3.40.30.10">
    <property type="entry name" value="Glutaredoxin"/>
    <property type="match status" value="1"/>
</dbReference>
<dbReference type="Proteomes" id="UP000694005">
    <property type="component" value="Chromosome A05"/>
</dbReference>
<accession>A0A3P5ZIK5</accession>
<gene>
    <name evidence="4" type="ORF">BRAA05T22164Z</name>
    <name evidence="3" type="ORF">BRAPAZ1V2_A05P39520.2</name>
</gene>
<evidence type="ECO:0000313" key="3">
    <source>
        <dbReference type="EMBL" id="CAG7877431.1"/>
    </source>
</evidence>
<evidence type="ECO:0000313" key="4">
    <source>
        <dbReference type="EMBL" id="VDC72450.1"/>
    </source>
</evidence>
<dbReference type="SUPFAM" id="SSF52833">
    <property type="entry name" value="Thioredoxin-like"/>
    <property type="match status" value="1"/>
</dbReference>
<dbReference type="EMBL" id="LR031570">
    <property type="protein sequence ID" value="VDC72450.1"/>
    <property type="molecule type" value="Genomic_DNA"/>
</dbReference>
<dbReference type="PANTHER" id="PTHR31852">
    <property type="entry name" value="LATE EMBRYOGENESIS ABUNDANT (LEA) HYDROXYPROLINE-RICH GLYCOPROTEIN FAMILY"/>
    <property type="match status" value="1"/>
</dbReference>
<dbReference type="Gramene" id="A05p39520.2_BraZ1">
    <property type="protein sequence ID" value="A05p39520.2_BraZ1.CDS"/>
    <property type="gene ID" value="A05g39520.2_BraZ1"/>
</dbReference>
<feature type="compositionally biased region" description="Low complexity" evidence="1">
    <location>
        <begin position="57"/>
        <end position="69"/>
    </location>
</feature>
<feature type="transmembrane region" description="Helical" evidence="2">
    <location>
        <begin position="109"/>
        <end position="130"/>
    </location>
</feature>
<dbReference type="EMBL" id="LS974621">
    <property type="protein sequence ID" value="CAG7877431.1"/>
    <property type="molecule type" value="Genomic_DNA"/>
</dbReference>
<evidence type="ECO:0000256" key="1">
    <source>
        <dbReference type="SAM" id="MobiDB-lite"/>
    </source>
</evidence>
<feature type="compositionally biased region" description="Basic and acidic residues" evidence="1">
    <location>
        <begin position="70"/>
        <end position="81"/>
    </location>
</feature>
<feature type="compositionally biased region" description="Polar residues" evidence="1">
    <location>
        <begin position="1"/>
        <end position="15"/>
    </location>
</feature>
<feature type="compositionally biased region" description="Polar residues" evidence="1">
    <location>
        <begin position="23"/>
        <end position="47"/>
    </location>
</feature>
<keyword evidence="2" id="KW-0472">Membrane</keyword>
<dbReference type="AlphaFoldDB" id="A0A3P5ZIK5"/>
<dbReference type="InterPro" id="IPR055301">
    <property type="entry name" value="Lea14-like_2"/>
</dbReference>
<feature type="region of interest" description="Disordered" evidence="1">
    <location>
        <begin position="1"/>
        <end position="81"/>
    </location>
</feature>
<keyword evidence="2" id="KW-0812">Transmembrane</keyword>
<protein>
    <submittedName>
        <fullName evidence="3">Uncharacterized protein</fullName>
    </submittedName>
</protein>
<sequence length="455" mass="50999">MSDMTSLAASPSGSSKRAMYYVQSPSRDSYTSVTQPSTMMDSPTHDSYSLGRHSRNSSESRFSGISRSSSSDRKNVKKCRSNEKEYETILEEGSYEEMDDVTSIRRSQAILAVFIFISLFAFCCLITWGASRPYKAQISVQTFELRNFYVGQGSDFYGMHTKLLTLNGTLRIGIYNPAPTFGIHVSSKPVSLLYYQLPIATGQQLKEHYQPKKSQYTEAVVIEGRRIPLYGAGASLEATERGGKIQVNLRFEVKTRGDVVGRLVTIRHKKRISCSFVIDVAIKGSNENLEMPFLTLFGIEDTKKTVEFSLGLVHGTVTPYYRSEPIPDKQNGNVVTVVGRTFDELVHTPWCHNSQAMSKQVEKLSKHFKGFESLVFARIDAAANERPKLKVITSKRCRVVIIMVFYVMVLLFSSRKVFGLTLLFCSVQLKLLAKSSAKETAVFINEELKVEGSVC</sequence>
<organism evidence="4">
    <name type="scientific">Brassica campestris</name>
    <name type="common">Field mustard</name>
    <dbReference type="NCBI Taxonomy" id="3711"/>
    <lineage>
        <taxon>Eukaryota</taxon>
        <taxon>Viridiplantae</taxon>
        <taxon>Streptophyta</taxon>
        <taxon>Embryophyta</taxon>
        <taxon>Tracheophyta</taxon>
        <taxon>Spermatophyta</taxon>
        <taxon>Magnoliopsida</taxon>
        <taxon>eudicotyledons</taxon>
        <taxon>Gunneridae</taxon>
        <taxon>Pentapetalae</taxon>
        <taxon>rosids</taxon>
        <taxon>malvids</taxon>
        <taxon>Brassicales</taxon>
        <taxon>Brassicaceae</taxon>
        <taxon>Brassiceae</taxon>
        <taxon>Brassica</taxon>
    </lineage>
</organism>
<name>A0A3P5ZIK5_BRACM</name>
<dbReference type="InterPro" id="IPR036249">
    <property type="entry name" value="Thioredoxin-like_sf"/>
</dbReference>
<proteinExistence type="predicted"/>
<keyword evidence="2" id="KW-1133">Transmembrane helix</keyword>
<reference evidence="4" key="1">
    <citation type="submission" date="2018-11" db="EMBL/GenBank/DDBJ databases">
        <authorList>
            <consortium name="Genoscope - CEA"/>
            <person name="William W."/>
        </authorList>
    </citation>
    <scope>NUCLEOTIDE SEQUENCE</scope>
</reference>
<evidence type="ECO:0000256" key="2">
    <source>
        <dbReference type="SAM" id="Phobius"/>
    </source>
</evidence>